<keyword evidence="1" id="KW-0812">Transmembrane</keyword>
<feature type="transmembrane region" description="Helical" evidence="1">
    <location>
        <begin position="58"/>
        <end position="76"/>
    </location>
</feature>
<keyword evidence="1" id="KW-0472">Membrane</keyword>
<dbReference type="AlphaFoldDB" id="W0I4Z9"/>
<evidence type="ECO:0000256" key="1">
    <source>
        <dbReference type="SAM" id="Phobius"/>
    </source>
</evidence>
<dbReference type="OrthoDB" id="86247at2157"/>
<dbReference type="GeneID" id="24907442"/>
<name>W0I4Z9_9EURY</name>
<gene>
    <name evidence="2" type="ORF">TES1_1769</name>
</gene>
<keyword evidence="1" id="KW-1133">Transmembrane helix</keyword>
<feature type="transmembrane region" description="Helical" evidence="1">
    <location>
        <begin position="6"/>
        <end position="38"/>
    </location>
</feature>
<dbReference type="Proteomes" id="UP000019027">
    <property type="component" value="Chromosome"/>
</dbReference>
<dbReference type="RefSeq" id="WP_042682167.1">
    <property type="nucleotide sequence ID" value="NZ_CP006965.1"/>
</dbReference>
<dbReference type="EMBL" id="CP006965">
    <property type="protein sequence ID" value="AHF81144.1"/>
    <property type="molecule type" value="Genomic_DNA"/>
</dbReference>
<dbReference type="HOGENOM" id="CLU_174526_0_0_2"/>
<organism evidence="2 3">
    <name type="scientific">Thermococcus paralvinellae</name>
    <dbReference type="NCBI Taxonomy" id="582419"/>
    <lineage>
        <taxon>Archaea</taxon>
        <taxon>Methanobacteriati</taxon>
        <taxon>Methanobacteriota</taxon>
        <taxon>Thermococci</taxon>
        <taxon>Thermococcales</taxon>
        <taxon>Thermococcaceae</taxon>
        <taxon>Thermococcus</taxon>
    </lineage>
</organism>
<feature type="transmembrane region" description="Helical" evidence="1">
    <location>
        <begin position="82"/>
        <end position="99"/>
    </location>
</feature>
<proteinExistence type="predicted"/>
<protein>
    <submittedName>
        <fullName evidence="2">Uncharacterized protein</fullName>
    </submittedName>
</protein>
<evidence type="ECO:0000313" key="2">
    <source>
        <dbReference type="EMBL" id="AHF81144.1"/>
    </source>
</evidence>
<reference evidence="2 3" key="1">
    <citation type="journal article" date="2014" name="Int. J. Syst. Evol. Microbiol.">
        <title>Thermococcus paralvinellae sp. nov. and Thermococcus cleftensis sp. nov. of hyperthermophilic heterotrophs from deep-sea hydrothermal vents.</title>
        <authorList>
            <person name="Hensley S.A."/>
            <person name="Jung J.H."/>
            <person name="Park C.S."/>
            <person name="Holden J.F."/>
        </authorList>
    </citation>
    <scope>NUCLEOTIDE SEQUENCE [LARGE SCALE GENOMIC DNA]</scope>
    <source>
        <strain evidence="2 3">ES1</strain>
    </source>
</reference>
<accession>W0I4Z9</accession>
<dbReference type="KEGG" id="ths:TES1_1769"/>
<keyword evidence="3" id="KW-1185">Reference proteome</keyword>
<evidence type="ECO:0000313" key="3">
    <source>
        <dbReference type="Proteomes" id="UP000019027"/>
    </source>
</evidence>
<sequence>MKVEYRIGLILFIGLIVSVILRTYAGIVIAALGIPFYLAYIAREQNILAKSRLFDKDLFLMMGLTVFVILAFEYFADPRIGLIAMAVVIPLAIYGVDRLKAGNKS</sequence>